<feature type="compositionally biased region" description="Polar residues" evidence="1">
    <location>
        <begin position="29"/>
        <end position="38"/>
    </location>
</feature>
<evidence type="ECO:0000256" key="1">
    <source>
        <dbReference type="SAM" id="MobiDB-lite"/>
    </source>
</evidence>
<feature type="compositionally biased region" description="Low complexity" evidence="1">
    <location>
        <begin position="151"/>
        <end position="167"/>
    </location>
</feature>
<dbReference type="Proteomes" id="UP000283880">
    <property type="component" value="Unassembled WGS sequence"/>
</dbReference>
<dbReference type="AlphaFoldDB" id="A0A413F7K0"/>
<organism evidence="4 5">
    <name type="scientific">Enterocloster asparagiformis</name>
    <dbReference type="NCBI Taxonomy" id="333367"/>
    <lineage>
        <taxon>Bacteria</taxon>
        <taxon>Bacillati</taxon>
        <taxon>Bacillota</taxon>
        <taxon>Clostridia</taxon>
        <taxon>Lachnospirales</taxon>
        <taxon>Lachnospiraceae</taxon>
        <taxon>Enterocloster</taxon>
    </lineage>
</organism>
<feature type="transmembrane region" description="Helical" evidence="2">
    <location>
        <begin position="234"/>
        <end position="253"/>
    </location>
</feature>
<keyword evidence="2" id="KW-0812">Transmembrane</keyword>
<dbReference type="InterPro" id="IPR026870">
    <property type="entry name" value="Zinc_ribbon_dom"/>
</dbReference>
<evidence type="ECO:0000313" key="5">
    <source>
        <dbReference type="Proteomes" id="UP000283880"/>
    </source>
</evidence>
<dbReference type="EMBL" id="QSBM01000030">
    <property type="protein sequence ID" value="RGX21691.1"/>
    <property type="molecule type" value="Genomic_DNA"/>
</dbReference>
<feature type="compositionally biased region" description="Low complexity" evidence="1">
    <location>
        <begin position="118"/>
        <end position="134"/>
    </location>
</feature>
<name>A0A413F7K0_9FIRM</name>
<evidence type="ECO:0000259" key="3">
    <source>
        <dbReference type="Pfam" id="PF13240"/>
    </source>
</evidence>
<feature type="domain" description="Zinc-ribbon" evidence="3">
    <location>
        <begin position="2"/>
        <end position="24"/>
    </location>
</feature>
<keyword evidence="2" id="KW-0472">Membrane</keyword>
<evidence type="ECO:0000313" key="4">
    <source>
        <dbReference type="EMBL" id="RGX21691.1"/>
    </source>
</evidence>
<feature type="region of interest" description="Disordered" evidence="1">
    <location>
        <begin position="151"/>
        <end position="225"/>
    </location>
</feature>
<dbReference type="RefSeq" id="WP_007713129.1">
    <property type="nucleotide sequence ID" value="NZ_JAWYJI010000248.1"/>
</dbReference>
<evidence type="ECO:0000256" key="2">
    <source>
        <dbReference type="SAM" id="Phobius"/>
    </source>
</evidence>
<keyword evidence="2" id="KW-1133">Transmembrane helix</keyword>
<dbReference type="Pfam" id="PF13240">
    <property type="entry name" value="Zn_Ribbon_1"/>
    <property type="match status" value="1"/>
</dbReference>
<proteinExistence type="predicted"/>
<sequence length="749" mass="80450">MKCTKCNAEIREGAKFCTSCGEPVAANQENAQAGTPVTETETAEAAQEAETPAAEEKAADAAQEAEAPAAEEKAADAAQEAEAPAAEEKTVDAAQEAETPVEALESGAADVEKEGRAETPGAAEAEPEAGAEQMAPETGEAIADMEQLAPETGEAAADAGHAAPETGGPVPDMEQTGSDAGGPAAGMGQPAPEMNGPVPETLQPGQGMPHYAPGVPQPGATPGTVKEGKKFGKAIIGVIAAVVVVVIAAFAALRLMEKDPKDVVIAAFENVHPKDQVYPTEELFGTSEMMKSLQTTSSEGGMTLKLSDSSEPFISQFAGSGLKMSAQNNLETKESAINVGLLLNDMEYLNLDAYYGGEKVIMAVPEISSKAFTLDLSKDLAQQFKDSPVFGELVKQQGIDVDGLALYIEELKAQTENKEDQPFNLDELLNRYKEGCKAQDNFKAALTVTKGEKQKFTMDGKEVNCKGYNTVISKDSMVDFLEDSSEFFLQDETLREDFLNQLETTVRLSELMGQSMGESLSAKELRDQTFAEAEKSAKEMIKYLDRTLDDVDMVVYVDKKGRLAALDGTTMLHLEDTDVDVKFHLELKGGSYLTQNMSGTVEMEGDGDVVTLEVQRSGKYDKKNLTDELSLSMDTGDDTFGFSYAAAYTVDDGAYDVSAKLSSNGSRILGLSAEGAVDEMEKGKSFHMDIDKLKLTIEDSEYITFKGEYYLRPLEDEIKVPKGEPMDILGADLTEWLEVIQEFQSFGLF</sequence>
<feature type="region of interest" description="Disordered" evidence="1">
    <location>
        <begin position="29"/>
        <end position="134"/>
    </location>
</feature>
<protein>
    <submittedName>
        <fullName evidence="4">Zinc ribbon domain-containing protein</fullName>
    </submittedName>
</protein>
<reference evidence="4 5" key="1">
    <citation type="submission" date="2018-08" db="EMBL/GenBank/DDBJ databases">
        <title>A genome reference for cultivated species of the human gut microbiota.</title>
        <authorList>
            <person name="Zou Y."/>
            <person name="Xue W."/>
            <person name="Luo G."/>
        </authorList>
    </citation>
    <scope>NUCLEOTIDE SEQUENCE [LARGE SCALE GENOMIC DNA]</scope>
    <source>
        <strain evidence="4 5">AF04-15</strain>
    </source>
</reference>
<accession>A0A413F7K0</accession>
<gene>
    <name evidence="4" type="ORF">DWV29_26385</name>
</gene>
<dbReference type="OrthoDB" id="2068261at2"/>
<comment type="caution">
    <text evidence="4">The sequence shown here is derived from an EMBL/GenBank/DDBJ whole genome shotgun (WGS) entry which is preliminary data.</text>
</comment>
<feature type="compositionally biased region" description="Low complexity" evidence="1">
    <location>
        <begin position="39"/>
        <end position="52"/>
    </location>
</feature>